<dbReference type="Proteomes" id="UP001157114">
    <property type="component" value="Unassembled WGS sequence"/>
</dbReference>
<dbReference type="Pfam" id="PF00884">
    <property type="entry name" value="Sulfatase"/>
    <property type="match status" value="1"/>
</dbReference>
<dbReference type="InterPro" id="IPR024607">
    <property type="entry name" value="Sulfatase_CS"/>
</dbReference>
<dbReference type="CDD" id="cd16033">
    <property type="entry name" value="sulfatase_like"/>
    <property type="match status" value="1"/>
</dbReference>
<dbReference type="SUPFAM" id="SSF53649">
    <property type="entry name" value="Alkaline phosphatase-like"/>
    <property type="match status" value="1"/>
</dbReference>
<evidence type="ECO:0000256" key="3">
    <source>
        <dbReference type="ARBA" id="ARBA00022801"/>
    </source>
</evidence>
<dbReference type="PANTHER" id="PTHR45953">
    <property type="entry name" value="IDURONATE 2-SULFATASE"/>
    <property type="match status" value="1"/>
</dbReference>
<dbReference type="PANTHER" id="PTHR45953:SF1">
    <property type="entry name" value="IDURONATE 2-SULFATASE"/>
    <property type="match status" value="1"/>
</dbReference>
<feature type="domain" description="Sulfatase N-terminal" evidence="4">
    <location>
        <begin position="10"/>
        <end position="350"/>
    </location>
</feature>
<evidence type="ECO:0000259" key="4">
    <source>
        <dbReference type="Pfam" id="PF00884"/>
    </source>
</evidence>
<comment type="caution">
    <text evidence="5">The sequence shown here is derived from an EMBL/GenBank/DDBJ whole genome shotgun (WGS) entry which is preliminary data.</text>
</comment>
<keyword evidence="6" id="KW-1185">Reference proteome</keyword>
<dbReference type="InterPro" id="IPR000917">
    <property type="entry name" value="Sulfatase_N"/>
</dbReference>
<sequence length="476" mass="53468">MSEPVNKRRPNVLLIAADQLRQDCLGFVGNYPVCTPHLDHLSEQGIAFSHAYSVLPVCSPARQSLLRGRRPETFGALWNYSGALPVAALAPESYAWTRTLAESGYAMAYLGKWGVNPIHGPTAYGYESYVSEADYSEFVSRKHPDVRYGNGFFGEECPLPLEDAKTHWFAARAGETLERLQEGGRPWHLALHFSEPHLPCRPSVPFSGMYDPVDIPEWAGFRETFAGKPYIQRQQLQSWGVAGYGWQDWAPIVARYYAVISQLDDAIGRVLGTLEQLGMADDTIVIFTADHGDMCGSHGMMDKHYILYDDVVRVPLIVRMPGNEAEAGLKCDRFVYNFMDLPPTILELLHLQTSDPGDLQGRSLVPLLAGEEPEDWRDAIVSTYNGQQFGLYTSRMIRTADWKYVWNLTDVDELYDMQADPGELTNLIGKSEHADMLAVLRRRLYEQLTLDEDTIVANEWTRRQLLQGAKLGGNSG</sequence>
<evidence type="ECO:0000256" key="2">
    <source>
        <dbReference type="ARBA" id="ARBA00022723"/>
    </source>
</evidence>
<name>A0ABQ6GIS3_9BACL</name>
<dbReference type="EMBL" id="BSSQ01000020">
    <property type="protein sequence ID" value="GLX70839.1"/>
    <property type="molecule type" value="Genomic_DNA"/>
</dbReference>
<dbReference type="Gene3D" id="3.40.720.10">
    <property type="entry name" value="Alkaline Phosphatase, subunit A"/>
    <property type="match status" value="1"/>
</dbReference>
<dbReference type="PROSITE" id="PS00523">
    <property type="entry name" value="SULFATASE_1"/>
    <property type="match status" value="1"/>
</dbReference>
<dbReference type="InterPro" id="IPR017850">
    <property type="entry name" value="Alkaline_phosphatase_core_sf"/>
</dbReference>
<comment type="similarity">
    <text evidence="1">Belongs to the sulfatase family.</text>
</comment>
<keyword evidence="3" id="KW-0378">Hydrolase</keyword>
<protein>
    <submittedName>
        <fullName evidence="5">Arylsulfatase</fullName>
    </submittedName>
</protein>
<organism evidence="5 6">
    <name type="scientific">Paenibacillus glycanilyticus</name>
    <dbReference type="NCBI Taxonomy" id="126569"/>
    <lineage>
        <taxon>Bacteria</taxon>
        <taxon>Bacillati</taxon>
        <taxon>Bacillota</taxon>
        <taxon>Bacilli</taxon>
        <taxon>Bacillales</taxon>
        <taxon>Paenibacillaceae</taxon>
        <taxon>Paenibacillus</taxon>
    </lineage>
</organism>
<gene>
    <name evidence="5" type="ORF">MU1_51860</name>
</gene>
<reference evidence="5 6" key="1">
    <citation type="submission" date="2023-03" db="EMBL/GenBank/DDBJ databases">
        <title>Draft genome sequence of the bacteria which degrade cell wall of Tricholomamatutake.</title>
        <authorList>
            <person name="Konishi Y."/>
            <person name="Fukuta Y."/>
            <person name="Shirasaka N."/>
        </authorList>
    </citation>
    <scope>NUCLEOTIDE SEQUENCE [LARGE SCALE GENOMIC DNA]</scope>
    <source>
        <strain evidence="6">mu1</strain>
    </source>
</reference>
<proteinExistence type="inferred from homology"/>
<keyword evidence="2" id="KW-0479">Metal-binding</keyword>
<dbReference type="RefSeq" id="WP_284241620.1">
    <property type="nucleotide sequence ID" value="NZ_BSSQ01000020.1"/>
</dbReference>
<evidence type="ECO:0000313" key="6">
    <source>
        <dbReference type="Proteomes" id="UP001157114"/>
    </source>
</evidence>
<accession>A0ABQ6GIS3</accession>
<evidence type="ECO:0000313" key="5">
    <source>
        <dbReference type="EMBL" id="GLX70839.1"/>
    </source>
</evidence>
<evidence type="ECO:0000256" key="1">
    <source>
        <dbReference type="ARBA" id="ARBA00008779"/>
    </source>
</evidence>